<reference evidence="2 3" key="1">
    <citation type="submission" date="2022-10" db="EMBL/GenBank/DDBJ databases">
        <title>Description of Fervidibacillus gen. nov. in the family Fervidibacillaceae fam. nov. with two species, Fervidibacillus albus sp. nov., and Fervidibacillus halotolerans sp. nov., isolated from tidal flat sediments.</title>
        <authorList>
            <person name="Kwon K.K."/>
            <person name="Yang S.-H."/>
        </authorList>
    </citation>
    <scope>NUCLEOTIDE SEQUENCE [LARGE SCALE GENOMIC DNA]</scope>
    <source>
        <strain evidence="2 3">DSM 23332</strain>
    </source>
</reference>
<dbReference type="InterPro" id="IPR013607">
    <property type="entry name" value="Phospholipase_A2-like"/>
</dbReference>
<dbReference type="InterPro" id="IPR036444">
    <property type="entry name" value="PLipase_A2_dom_sf"/>
</dbReference>
<dbReference type="EMBL" id="JAOUSE010000044">
    <property type="protein sequence ID" value="MCU9595244.1"/>
    <property type="molecule type" value="Genomic_DNA"/>
</dbReference>
<dbReference type="RefSeq" id="WP_263062073.1">
    <property type="nucleotide sequence ID" value="NZ_JAOUSE010000044.1"/>
</dbReference>
<feature type="domain" description="Phospholipase A2-like" evidence="1">
    <location>
        <begin position="19"/>
        <end position="55"/>
    </location>
</feature>
<comment type="caution">
    <text evidence="2">The sequence shown here is derived from an EMBL/GenBank/DDBJ whole genome shotgun (WGS) entry which is preliminary data.</text>
</comment>
<evidence type="ECO:0000313" key="3">
    <source>
        <dbReference type="Proteomes" id="UP001208656"/>
    </source>
</evidence>
<dbReference type="Pfam" id="PF08398">
    <property type="entry name" value="Phospholip_A2_4"/>
    <property type="match status" value="1"/>
</dbReference>
<dbReference type="SUPFAM" id="SSF48619">
    <property type="entry name" value="Phospholipase A2, PLA2"/>
    <property type="match status" value="1"/>
</dbReference>
<organism evidence="2 3">
    <name type="scientific">Pallidibacillus thermolactis</name>
    <dbReference type="NCBI Taxonomy" id="251051"/>
    <lineage>
        <taxon>Bacteria</taxon>
        <taxon>Bacillati</taxon>
        <taxon>Bacillota</taxon>
        <taxon>Bacilli</taxon>
        <taxon>Bacillales</taxon>
        <taxon>Bacillaceae</taxon>
        <taxon>Pallidibacillus</taxon>
    </lineage>
</organism>
<gene>
    <name evidence="2" type="ORF">OEV82_12420</name>
</gene>
<accession>A0ABT2WKK6</accession>
<sequence length="99" mass="11711">MYKRRRGPQRRRGPRFCIFPGYNWCGPGCSGPGAPINAVDAACREHDLCYQRTGDYCYCDSLFIERLSRLQNPYTVEGRHARLMLNYMRIQRRINCLFR</sequence>
<proteinExistence type="predicted"/>
<dbReference type="Gene3D" id="1.20.90.10">
    <property type="entry name" value="Phospholipase A2 domain"/>
    <property type="match status" value="1"/>
</dbReference>
<evidence type="ECO:0000313" key="2">
    <source>
        <dbReference type="EMBL" id="MCU9595244.1"/>
    </source>
</evidence>
<name>A0ABT2WKK6_9BACI</name>
<keyword evidence="3" id="KW-1185">Reference proteome</keyword>
<evidence type="ECO:0000259" key="1">
    <source>
        <dbReference type="Pfam" id="PF08398"/>
    </source>
</evidence>
<protein>
    <submittedName>
        <fullName evidence="2">Phospholipase</fullName>
    </submittedName>
</protein>
<dbReference type="Proteomes" id="UP001208656">
    <property type="component" value="Unassembled WGS sequence"/>
</dbReference>